<organism evidence="6 7">
    <name type="scientific">Acinetobacter pittii</name>
    <name type="common">Acinetobacter genomosp. 3</name>
    <dbReference type="NCBI Taxonomy" id="48296"/>
    <lineage>
        <taxon>Bacteria</taxon>
        <taxon>Pseudomonadati</taxon>
        <taxon>Pseudomonadota</taxon>
        <taxon>Gammaproteobacteria</taxon>
        <taxon>Moraxellales</taxon>
        <taxon>Moraxellaceae</taxon>
        <taxon>Acinetobacter</taxon>
        <taxon>Acinetobacter calcoaceticus/baumannii complex</taxon>
    </lineage>
</organism>
<dbReference type="InterPro" id="IPR029510">
    <property type="entry name" value="Ald_DH_CS_GLU"/>
</dbReference>
<dbReference type="FunFam" id="3.40.605.10:FF:000005">
    <property type="entry name" value="Succinate-semialdehyde dehydrogenase I"/>
    <property type="match status" value="1"/>
</dbReference>
<evidence type="ECO:0000256" key="4">
    <source>
        <dbReference type="RuleBase" id="RU003345"/>
    </source>
</evidence>
<feature type="active site" evidence="3">
    <location>
        <position position="253"/>
    </location>
</feature>
<evidence type="ECO:0000313" key="7">
    <source>
        <dbReference type="Proteomes" id="UP000076152"/>
    </source>
</evidence>
<sequence length="482" mass="51894">MIQNNLQYLLKHPDISLEAPASNDYIEVNDAATGETLAWVKTYDRAGVEAAINRSAKAQAAWKKQTALARADVLLAWYNLMLEHKENLAQILTAEQGKPLAEARGEIGYAASFIRWFAEQARRIDGEVLTPTLPNQRLLVIKQAIGVTAAITPWNFPAAMITRKAGPAIAAGCSMLVKPAEQTPLTAYALEVLALQAGLPVDVLINISGDAVEVGKTLCESDIVRKLSFTGSTQVGRILMQQCAPTIKKLSLELGGNAPVVVFDDANLEQAVQGIMASKYRNSGQTCVCANRIYVQDGIYDALAERLVEAVSKLKVGDGRQEGSTQGPLIDEDAIAKVQSHIADATEKGATVRIGGQRSALGGTFFEPTVLTGVTQDMKVSKEETFGPLAPLFRFKTEDEAVAMANDTEFGLAAYLFTQSTARQWRVGEALEYGMVGINTGAISNEVAPFGGVKQSGLGREGSKFGIEEYVEMKYLCVDLSE</sequence>
<accession>A0AB33B9G4</accession>
<name>A0AB33B9G4_ACIPI</name>
<reference evidence="6 7" key="1">
    <citation type="submission" date="2016-04" db="EMBL/GenBank/DDBJ databases">
        <title>Complete genome sequencing of OXA-72 bearing Acinetobacter pittii strain IEC338SC.</title>
        <authorList>
            <person name="Brasiliense D.M."/>
            <person name="Lima K.V."/>
            <person name="Souza C.O."/>
            <person name="Dutra L.G."/>
            <person name="Mamizuka E.M."/>
            <person name="Perez-Chaparro P.J."/>
            <person name="McCulloch J.A."/>
        </authorList>
    </citation>
    <scope>NUCLEOTIDE SEQUENCE [LARGE SCALE GENOMIC DNA]</scope>
    <source>
        <strain evidence="6 7">IEC338SC</strain>
    </source>
</reference>
<dbReference type="PROSITE" id="PS00687">
    <property type="entry name" value="ALDEHYDE_DEHYDR_GLU"/>
    <property type="match status" value="1"/>
</dbReference>
<dbReference type="PANTHER" id="PTHR43353:SF5">
    <property type="entry name" value="SUCCINATE-SEMIALDEHYDE DEHYDROGENASE, MITOCHONDRIAL"/>
    <property type="match status" value="1"/>
</dbReference>
<dbReference type="Proteomes" id="UP000076152">
    <property type="component" value="Chromosome"/>
</dbReference>
<dbReference type="InterPro" id="IPR016163">
    <property type="entry name" value="Ald_DH_C"/>
</dbReference>
<dbReference type="InterPro" id="IPR016161">
    <property type="entry name" value="Ald_DH/histidinol_DH"/>
</dbReference>
<dbReference type="InterPro" id="IPR016160">
    <property type="entry name" value="Ald_DH_CS_CYS"/>
</dbReference>
<dbReference type="FunFam" id="3.40.309.10:FF:000004">
    <property type="entry name" value="Succinate-semialdehyde dehydrogenase I"/>
    <property type="match status" value="1"/>
</dbReference>
<evidence type="ECO:0000259" key="5">
    <source>
        <dbReference type="Pfam" id="PF00171"/>
    </source>
</evidence>
<dbReference type="RefSeq" id="WP_063097718.1">
    <property type="nucleotide sequence ID" value="NZ_CP015145.1"/>
</dbReference>
<comment type="similarity">
    <text evidence="1 4">Belongs to the aldehyde dehydrogenase family.</text>
</comment>
<dbReference type="InterPro" id="IPR010102">
    <property type="entry name" value="Succ_semiAld_DH"/>
</dbReference>
<dbReference type="Gene3D" id="3.40.605.10">
    <property type="entry name" value="Aldehyde Dehydrogenase, Chain A, domain 1"/>
    <property type="match status" value="1"/>
</dbReference>
<dbReference type="Pfam" id="PF00171">
    <property type="entry name" value="Aldedh"/>
    <property type="match status" value="1"/>
</dbReference>
<dbReference type="Gene3D" id="3.40.309.10">
    <property type="entry name" value="Aldehyde Dehydrogenase, Chain A, domain 2"/>
    <property type="match status" value="1"/>
</dbReference>
<proteinExistence type="inferred from homology"/>
<evidence type="ECO:0000256" key="1">
    <source>
        <dbReference type="ARBA" id="ARBA00009986"/>
    </source>
</evidence>
<dbReference type="AlphaFoldDB" id="A0AB33B9G4"/>
<dbReference type="GO" id="GO:0009450">
    <property type="term" value="P:gamma-aminobutyric acid catabolic process"/>
    <property type="evidence" value="ECO:0007669"/>
    <property type="project" value="InterPro"/>
</dbReference>
<dbReference type="GO" id="GO:0005829">
    <property type="term" value="C:cytosol"/>
    <property type="evidence" value="ECO:0007669"/>
    <property type="project" value="TreeGrafter"/>
</dbReference>
<evidence type="ECO:0000256" key="2">
    <source>
        <dbReference type="ARBA" id="ARBA00023002"/>
    </source>
</evidence>
<protein>
    <submittedName>
        <fullName evidence="6">Succinate-semialdehyde dehydrogenase [NADP(+)] GabD</fullName>
    </submittedName>
</protein>
<dbReference type="InterPro" id="IPR016162">
    <property type="entry name" value="Ald_DH_N"/>
</dbReference>
<keyword evidence="2 4" id="KW-0560">Oxidoreductase</keyword>
<feature type="domain" description="Aldehyde dehydrogenase" evidence="5">
    <location>
        <begin position="23"/>
        <end position="475"/>
    </location>
</feature>
<dbReference type="PANTHER" id="PTHR43353">
    <property type="entry name" value="SUCCINATE-SEMIALDEHYDE DEHYDROGENASE, MITOCHONDRIAL"/>
    <property type="match status" value="1"/>
</dbReference>
<evidence type="ECO:0000256" key="3">
    <source>
        <dbReference type="PROSITE-ProRule" id="PRU10007"/>
    </source>
</evidence>
<dbReference type="InterPro" id="IPR015590">
    <property type="entry name" value="Aldehyde_DH_dom"/>
</dbReference>
<dbReference type="InterPro" id="IPR050740">
    <property type="entry name" value="Aldehyde_DH_Superfamily"/>
</dbReference>
<dbReference type="SUPFAM" id="SSF53720">
    <property type="entry name" value="ALDH-like"/>
    <property type="match status" value="1"/>
</dbReference>
<gene>
    <name evidence="6" type="primary">gabD_1</name>
    <name evidence="6" type="ORF">IEC338SC_0207</name>
</gene>
<evidence type="ECO:0000313" key="6">
    <source>
        <dbReference type="EMBL" id="AMX17404.1"/>
    </source>
</evidence>
<dbReference type="EMBL" id="CP015145">
    <property type="protein sequence ID" value="AMX17404.1"/>
    <property type="molecule type" value="Genomic_DNA"/>
</dbReference>
<dbReference type="GO" id="GO:0004777">
    <property type="term" value="F:succinate-semialdehyde dehydrogenase (NAD+) activity"/>
    <property type="evidence" value="ECO:0007669"/>
    <property type="project" value="TreeGrafter"/>
</dbReference>
<dbReference type="CDD" id="cd07103">
    <property type="entry name" value="ALDH_F5_SSADH_GabD"/>
    <property type="match status" value="1"/>
</dbReference>
<dbReference type="NCBIfam" id="TIGR01780">
    <property type="entry name" value="SSADH"/>
    <property type="match status" value="1"/>
</dbReference>
<dbReference type="PROSITE" id="PS00070">
    <property type="entry name" value="ALDEHYDE_DEHYDR_CYS"/>
    <property type="match status" value="1"/>
</dbReference>